<evidence type="ECO:0000313" key="2">
    <source>
        <dbReference type="Proteomes" id="UP000193144"/>
    </source>
</evidence>
<gene>
    <name evidence="1" type="ORF">BCR34DRAFT_74500</name>
</gene>
<dbReference type="EMBL" id="MCFA01000015">
    <property type="protein sequence ID" value="ORY16941.1"/>
    <property type="molecule type" value="Genomic_DNA"/>
</dbReference>
<sequence length="110" mass="12630">MCTINSFNQCQPPCTNASAQENPGTQKLIDSSWDLSANQIEAIVRLCNRRYWKRIWVLQEVVLPPTIQLYCGNSVITAPTFEIFTTWASRFKDIGDEFGYEDKGGYVDEW</sequence>
<dbReference type="OrthoDB" id="5386682at2759"/>
<evidence type="ECO:0000313" key="1">
    <source>
        <dbReference type="EMBL" id="ORY16941.1"/>
    </source>
</evidence>
<proteinExistence type="predicted"/>
<dbReference type="AlphaFoldDB" id="A0A1Y2A338"/>
<dbReference type="Proteomes" id="UP000193144">
    <property type="component" value="Unassembled WGS sequence"/>
</dbReference>
<reference evidence="1 2" key="1">
    <citation type="submission" date="2016-07" db="EMBL/GenBank/DDBJ databases">
        <title>Pervasive Adenine N6-methylation of Active Genes in Fungi.</title>
        <authorList>
            <consortium name="DOE Joint Genome Institute"/>
            <person name="Mondo S.J."/>
            <person name="Dannebaum R.O."/>
            <person name="Kuo R.C."/>
            <person name="Labutti K."/>
            <person name="Haridas S."/>
            <person name="Kuo A."/>
            <person name="Salamov A."/>
            <person name="Ahrendt S.R."/>
            <person name="Lipzen A."/>
            <person name="Sullivan W."/>
            <person name="Andreopoulos W.B."/>
            <person name="Clum A."/>
            <person name="Lindquist E."/>
            <person name="Daum C."/>
            <person name="Ramamoorthy G.K."/>
            <person name="Gryganskyi A."/>
            <person name="Culley D."/>
            <person name="Magnuson J.K."/>
            <person name="James T.Y."/>
            <person name="O'Malley M.A."/>
            <person name="Stajich J.E."/>
            <person name="Spatafora J.W."/>
            <person name="Visel A."/>
            <person name="Grigoriev I.V."/>
        </authorList>
    </citation>
    <scope>NUCLEOTIDE SEQUENCE [LARGE SCALE GENOMIC DNA]</scope>
    <source>
        <strain evidence="1 2">CBS 115471</strain>
    </source>
</reference>
<keyword evidence="2" id="KW-1185">Reference proteome</keyword>
<organism evidence="1 2">
    <name type="scientific">Clohesyomyces aquaticus</name>
    <dbReference type="NCBI Taxonomy" id="1231657"/>
    <lineage>
        <taxon>Eukaryota</taxon>
        <taxon>Fungi</taxon>
        <taxon>Dikarya</taxon>
        <taxon>Ascomycota</taxon>
        <taxon>Pezizomycotina</taxon>
        <taxon>Dothideomycetes</taxon>
        <taxon>Pleosporomycetidae</taxon>
        <taxon>Pleosporales</taxon>
        <taxon>Lindgomycetaceae</taxon>
        <taxon>Clohesyomyces</taxon>
    </lineage>
</organism>
<protein>
    <recommendedName>
        <fullName evidence="3">Heterokaryon incompatibility domain-containing protein</fullName>
    </recommendedName>
</protein>
<accession>A0A1Y2A338</accession>
<evidence type="ECO:0008006" key="3">
    <source>
        <dbReference type="Google" id="ProtNLM"/>
    </source>
</evidence>
<name>A0A1Y2A338_9PLEO</name>
<comment type="caution">
    <text evidence="1">The sequence shown here is derived from an EMBL/GenBank/DDBJ whole genome shotgun (WGS) entry which is preliminary data.</text>
</comment>